<accession>A0ABU1TX43</accession>
<reference evidence="1 2" key="1">
    <citation type="submission" date="2023-07" db="EMBL/GenBank/DDBJ databases">
        <title>Sorghum-associated microbial communities from plants grown in Nebraska, USA.</title>
        <authorList>
            <person name="Schachtman D."/>
        </authorList>
    </citation>
    <scope>NUCLEOTIDE SEQUENCE [LARGE SCALE GENOMIC DNA]</scope>
    <source>
        <strain evidence="1 2">BE211</strain>
    </source>
</reference>
<dbReference type="Proteomes" id="UP001258181">
    <property type="component" value="Unassembled WGS sequence"/>
</dbReference>
<evidence type="ECO:0000313" key="1">
    <source>
        <dbReference type="EMBL" id="MDR7071782.1"/>
    </source>
</evidence>
<organism evidence="1 2">
    <name type="scientific">Fictibacillus barbaricus</name>
    <dbReference type="NCBI Taxonomy" id="182136"/>
    <lineage>
        <taxon>Bacteria</taxon>
        <taxon>Bacillati</taxon>
        <taxon>Bacillota</taxon>
        <taxon>Bacilli</taxon>
        <taxon>Bacillales</taxon>
        <taxon>Fictibacillaceae</taxon>
        <taxon>Fictibacillus</taxon>
    </lineage>
</organism>
<gene>
    <name evidence="1" type="ORF">J2X07_000757</name>
</gene>
<evidence type="ECO:0008006" key="3">
    <source>
        <dbReference type="Google" id="ProtNLM"/>
    </source>
</evidence>
<name>A0ABU1TX43_9BACL</name>
<dbReference type="Pfam" id="PF13076">
    <property type="entry name" value="Fur_reg_FbpA"/>
    <property type="match status" value="1"/>
</dbReference>
<dbReference type="InterPro" id="IPR025072">
    <property type="entry name" value="Fur_reg_FbpA"/>
</dbReference>
<dbReference type="RefSeq" id="WP_310256555.1">
    <property type="nucleotide sequence ID" value="NZ_JAVDWA010000001.1"/>
</dbReference>
<sequence length="54" mass="6320">MSGDHQKRDNLIANLLMHNIYKTKDGRQLYELTLEDLEQQYQDILSPAAQEKTT</sequence>
<comment type="caution">
    <text evidence="1">The sequence shown here is derived from an EMBL/GenBank/DDBJ whole genome shotgun (WGS) entry which is preliminary data.</text>
</comment>
<protein>
    <recommendedName>
        <fullName evidence="3">Fur-regulated basic protein FbpA</fullName>
    </recommendedName>
</protein>
<dbReference type="EMBL" id="JAVDWA010000001">
    <property type="protein sequence ID" value="MDR7071782.1"/>
    <property type="molecule type" value="Genomic_DNA"/>
</dbReference>
<evidence type="ECO:0000313" key="2">
    <source>
        <dbReference type="Proteomes" id="UP001258181"/>
    </source>
</evidence>
<proteinExistence type="predicted"/>
<keyword evidence="2" id="KW-1185">Reference proteome</keyword>